<gene>
    <name evidence="1" type="ORF">F5148DRAFT_1148083</name>
</gene>
<keyword evidence="2" id="KW-1185">Reference proteome</keyword>
<proteinExistence type="predicted"/>
<sequence>MMRRTTSEDETRRGDDRPTLPPIRDLFGRELSQPPPPSASATPAHYSPSSHFNQLALPDENTFRGEQGRGNYASSHGHTHAAGHAQFRPLTATYHSPQRPQPAGYANPTSSARPFVSFHPELHDTMRPPPAASNRAAYDSTRGPVQFPYHPPPAPPAPPQPLQQSHPSGSTSRAPPTGLPVPATNGPIIFKFQLRHPIRAATRANVVKLPFICGINLPRGLTRLCATAFKCTFEGCDRTFSVQSNMRRHARTHLQSGNEARESEGDEDSDEDSPQPQATAQEQAPPPR</sequence>
<organism evidence="1 2">
    <name type="scientific">Russula earlei</name>
    <dbReference type="NCBI Taxonomy" id="71964"/>
    <lineage>
        <taxon>Eukaryota</taxon>
        <taxon>Fungi</taxon>
        <taxon>Dikarya</taxon>
        <taxon>Basidiomycota</taxon>
        <taxon>Agaricomycotina</taxon>
        <taxon>Agaricomycetes</taxon>
        <taxon>Russulales</taxon>
        <taxon>Russulaceae</taxon>
        <taxon>Russula</taxon>
    </lineage>
</organism>
<dbReference type="Proteomes" id="UP001207468">
    <property type="component" value="Unassembled WGS sequence"/>
</dbReference>
<accession>A0ACC0UDX9</accession>
<name>A0ACC0UDX9_9AGAM</name>
<evidence type="ECO:0000313" key="1">
    <source>
        <dbReference type="EMBL" id="KAI9509721.1"/>
    </source>
</evidence>
<reference evidence="1" key="1">
    <citation type="submission" date="2021-03" db="EMBL/GenBank/DDBJ databases">
        <title>Evolutionary priming and transition to the ectomycorrhizal habit in an iconic lineage of mushroom-forming fungi: is preadaptation a requirement?</title>
        <authorList>
            <consortium name="DOE Joint Genome Institute"/>
            <person name="Looney B.P."/>
            <person name="Miyauchi S."/>
            <person name="Morin E."/>
            <person name="Drula E."/>
            <person name="Courty P.E."/>
            <person name="Chicoki N."/>
            <person name="Fauchery L."/>
            <person name="Kohler A."/>
            <person name="Kuo A."/>
            <person name="LaButti K."/>
            <person name="Pangilinan J."/>
            <person name="Lipzen A."/>
            <person name="Riley R."/>
            <person name="Andreopoulos W."/>
            <person name="He G."/>
            <person name="Johnson J."/>
            <person name="Barry K.W."/>
            <person name="Grigoriev I.V."/>
            <person name="Nagy L."/>
            <person name="Hibbett D."/>
            <person name="Henrissat B."/>
            <person name="Matheny P.B."/>
            <person name="Labbe J."/>
            <person name="Martin A.F."/>
        </authorList>
    </citation>
    <scope>NUCLEOTIDE SEQUENCE</scope>
    <source>
        <strain evidence="1">BPL698</strain>
    </source>
</reference>
<dbReference type="EMBL" id="JAGFNK010000057">
    <property type="protein sequence ID" value="KAI9509721.1"/>
    <property type="molecule type" value="Genomic_DNA"/>
</dbReference>
<protein>
    <submittedName>
        <fullName evidence="1">Uncharacterized protein</fullName>
    </submittedName>
</protein>
<comment type="caution">
    <text evidence="1">The sequence shown here is derived from an EMBL/GenBank/DDBJ whole genome shotgun (WGS) entry which is preliminary data.</text>
</comment>
<evidence type="ECO:0000313" key="2">
    <source>
        <dbReference type="Proteomes" id="UP001207468"/>
    </source>
</evidence>